<evidence type="ECO:0000256" key="3">
    <source>
        <dbReference type="ARBA" id="ARBA00022729"/>
    </source>
</evidence>
<dbReference type="InterPro" id="IPR011990">
    <property type="entry name" value="TPR-like_helical_dom_sf"/>
</dbReference>
<keyword evidence="5" id="KW-0998">Cell outer membrane</keyword>
<comment type="similarity">
    <text evidence="2">Belongs to the SusD family.</text>
</comment>
<dbReference type="OrthoDB" id="5694214at2"/>
<name>A0A2S9J4K0_9SPHI</name>
<organism evidence="8 9">
    <name type="scientific">Sphingobacterium haloxyli</name>
    <dbReference type="NCBI Taxonomy" id="2100533"/>
    <lineage>
        <taxon>Bacteria</taxon>
        <taxon>Pseudomonadati</taxon>
        <taxon>Bacteroidota</taxon>
        <taxon>Sphingobacteriia</taxon>
        <taxon>Sphingobacteriales</taxon>
        <taxon>Sphingobacteriaceae</taxon>
        <taxon>Sphingobacterium</taxon>
    </lineage>
</organism>
<dbReference type="InterPro" id="IPR033985">
    <property type="entry name" value="SusD-like_N"/>
</dbReference>
<protein>
    <submittedName>
        <fullName evidence="8">RagB/SusD family nutrient uptake outer membrane protein</fullName>
    </submittedName>
</protein>
<proteinExistence type="inferred from homology"/>
<gene>
    <name evidence="8" type="ORF">C5745_10290</name>
</gene>
<dbReference type="Pfam" id="PF07980">
    <property type="entry name" value="SusD_RagB"/>
    <property type="match status" value="1"/>
</dbReference>
<comment type="caution">
    <text evidence="8">The sequence shown here is derived from an EMBL/GenBank/DDBJ whole genome shotgun (WGS) entry which is preliminary data.</text>
</comment>
<dbReference type="Gene3D" id="1.25.40.390">
    <property type="match status" value="1"/>
</dbReference>
<evidence type="ECO:0000256" key="2">
    <source>
        <dbReference type="ARBA" id="ARBA00006275"/>
    </source>
</evidence>
<evidence type="ECO:0000259" key="7">
    <source>
        <dbReference type="Pfam" id="PF14322"/>
    </source>
</evidence>
<evidence type="ECO:0000313" key="9">
    <source>
        <dbReference type="Proteomes" id="UP000239711"/>
    </source>
</evidence>
<evidence type="ECO:0000256" key="4">
    <source>
        <dbReference type="ARBA" id="ARBA00023136"/>
    </source>
</evidence>
<feature type="domain" description="SusD-like N-terminal" evidence="7">
    <location>
        <begin position="39"/>
        <end position="217"/>
    </location>
</feature>
<comment type="subcellular location">
    <subcellularLocation>
        <location evidence="1">Cell outer membrane</location>
    </subcellularLocation>
</comment>
<dbReference type="PROSITE" id="PS51257">
    <property type="entry name" value="PROKAR_LIPOPROTEIN"/>
    <property type="match status" value="1"/>
</dbReference>
<dbReference type="Proteomes" id="UP000239711">
    <property type="component" value="Unassembled WGS sequence"/>
</dbReference>
<reference evidence="8 9" key="1">
    <citation type="submission" date="2018-02" db="EMBL/GenBank/DDBJ databases">
        <title>The draft genome of Sphingobacterium sp. 5JN-11.</title>
        <authorList>
            <person name="Liu L."/>
            <person name="Li L."/>
            <person name="Liang L."/>
            <person name="Zhang X."/>
            <person name="Wang T."/>
        </authorList>
    </citation>
    <scope>NUCLEOTIDE SEQUENCE [LARGE SCALE GENOMIC DNA]</scope>
    <source>
        <strain evidence="8 9">5JN-11</strain>
    </source>
</reference>
<sequence length="488" mass="55577">MKNNNVLTVILLCLSWGVSSCDDLLDIDVKGQYTEENYFKNEQSVVDAVTGLYGILIAEDFVAHGDYTWDIASDDVYRAGDHSEDEAIETFTFDASNPQLSAGWTWKYEMVSRANIILTHVPDLANISQEIKDRSLGEAYFFRAFANWWLYLPYGEFPLLTQEDVVDANYNKPKAAIEEVLQAIEQDLQAAEKLLPATSSAGRVNKGTAWAYLTQLYMHWSSYPDNEDKLDLAIHAGEHITANATYGLADNFQDNFRQKTAALPEMLLYVTSSQAWRNSSTIYYFSPRTLGGWNFFHPMKSLFDAFGNDPRRLATMWSDGDMIDVGNTEMRYDGNSSETGYHFNKYTTFTPEGNLSFDLLIPLMRSSDVYLLVAEAKIRKSGAGAGDVEINEVRRRAHAQPISGADKDDLILERRLELAGENRRFFDLIRWDRMGWVDVAEILKNPDAVYHADRNRINFSRPKHYFFPLPQVEIDKSGGVLVQNQHYK</sequence>
<dbReference type="GO" id="GO:0009279">
    <property type="term" value="C:cell outer membrane"/>
    <property type="evidence" value="ECO:0007669"/>
    <property type="project" value="UniProtKB-SubCell"/>
</dbReference>
<evidence type="ECO:0000256" key="1">
    <source>
        <dbReference type="ARBA" id="ARBA00004442"/>
    </source>
</evidence>
<accession>A0A2S9J4K0</accession>
<dbReference type="EMBL" id="PVBQ01000006">
    <property type="protein sequence ID" value="PRD47680.1"/>
    <property type="molecule type" value="Genomic_DNA"/>
</dbReference>
<keyword evidence="9" id="KW-1185">Reference proteome</keyword>
<dbReference type="SUPFAM" id="SSF48452">
    <property type="entry name" value="TPR-like"/>
    <property type="match status" value="1"/>
</dbReference>
<dbReference type="AlphaFoldDB" id="A0A2S9J4K0"/>
<feature type="domain" description="RagB/SusD" evidence="6">
    <location>
        <begin position="276"/>
        <end position="487"/>
    </location>
</feature>
<dbReference type="InterPro" id="IPR012944">
    <property type="entry name" value="SusD_RagB_dom"/>
</dbReference>
<dbReference type="RefSeq" id="WP_105716903.1">
    <property type="nucleotide sequence ID" value="NZ_PVBQ01000006.1"/>
</dbReference>
<keyword evidence="4" id="KW-0472">Membrane</keyword>
<keyword evidence="3" id="KW-0732">Signal</keyword>
<evidence type="ECO:0000259" key="6">
    <source>
        <dbReference type="Pfam" id="PF07980"/>
    </source>
</evidence>
<evidence type="ECO:0000313" key="8">
    <source>
        <dbReference type="EMBL" id="PRD47680.1"/>
    </source>
</evidence>
<dbReference type="Pfam" id="PF14322">
    <property type="entry name" value="SusD-like_3"/>
    <property type="match status" value="1"/>
</dbReference>
<evidence type="ECO:0000256" key="5">
    <source>
        <dbReference type="ARBA" id="ARBA00023237"/>
    </source>
</evidence>